<reference evidence="4" key="1">
    <citation type="submission" date="2016-10" db="EMBL/GenBank/DDBJ databases">
        <authorList>
            <person name="Varghese N."/>
            <person name="Submissions S."/>
        </authorList>
    </citation>
    <scope>NUCLEOTIDE SEQUENCE [LARGE SCALE GENOMIC DNA]</scope>
    <source>
        <strain evidence="4">DSM 44268</strain>
    </source>
</reference>
<dbReference type="InterPro" id="IPR013216">
    <property type="entry name" value="Methyltransf_11"/>
</dbReference>
<dbReference type="InterPro" id="IPR029063">
    <property type="entry name" value="SAM-dependent_MTases_sf"/>
</dbReference>
<dbReference type="AlphaFoldDB" id="A0A1G7MMK4"/>
<dbReference type="Pfam" id="PF08241">
    <property type="entry name" value="Methyltransf_11"/>
    <property type="match status" value="1"/>
</dbReference>
<keyword evidence="1" id="KW-0808">Transferase</keyword>
<dbReference type="InterPro" id="IPR050447">
    <property type="entry name" value="Erg6_SMT_methyltransf"/>
</dbReference>
<dbReference type="GO" id="GO:0032259">
    <property type="term" value="P:methylation"/>
    <property type="evidence" value="ECO:0007669"/>
    <property type="project" value="UniProtKB-KW"/>
</dbReference>
<organism evidence="3 4">
    <name type="scientific">Blastococcus aurantiacus</name>
    <dbReference type="NCBI Taxonomy" id="1550231"/>
    <lineage>
        <taxon>Bacteria</taxon>
        <taxon>Bacillati</taxon>
        <taxon>Actinomycetota</taxon>
        <taxon>Actinomycetes</taxon>
        <taxon>Geodermatophilales</taxon>
        <taxon>Geodermatophilaceae</taxon>
        <taxon>Blastococcus</taxon>
    </lineage>
</organism>
<keyword evidence="3" id="KW-0489">Methyltransferase</keyword>
<evidence type="ECO:0000259" key="2">
    <source>
        <dbReference type="Pfam" id="PF08241"/>
    </source>
</evidence>
<dbReference type="EMBL" id="FNBT01000005">
    <property type="protein sequence ID" value="SDF62951.1"/>
    <property type="molecule type" value="Genomic_DNA"/>
</dbReference>
<feature type="domain" description="Methyltransferase type 11" evidence="2">
    <location>
        <begin position="62"/>
        <end position="151"/>
    </location>
</feature>
<evidence type="ECO:0000313" key="3">
    <source>
        <dbReference type="EMBL" id="SDF62951.1"/>
    </source>
</evidence>
<accession>A0A1G7MMK4</accession>
<dbReference type="SUPFAM" id="SSF53335">
    <property type="entry name" value="S-adenosyl-L-methionine-dependent methyltransferases"/>
    <property type="match status" value="1"/>
</dbReference>
<name>A0A1G7MMK4_9ACTN</name>
<keyword evidence="4" id="KW-1185">Reference proteome</keyword>
<evidence type="ECO:0000313" key="4">
    <source>
        <dbReference type="Proteomes" id="UP000199406"/>
    </source>
</evidence>
<dbReference type="Gene3D" id="3.40.50.150">
    <property type="entry name" value="Vaccinia Virus protein VP39"/>
    <property type="match status" value="1"/>
</dbReference>
<dbReference type="PANTHER" id="PTHR44068:SF11">
    <property type="entry name" value="GERANYL DIPHOSPHATE 2-C-METHYLTRANSFERASE"/>
    <property type="match status" value="1"/>
</dbReference>
<dbReference type="STRING" id="1550231.SAMN05660662_2821"/>
<evidence type="ECO:0000256" key="1">
    <source>
        <dbReference type="ARBA" id="ARBA00022679"/>
    </source>
</evidence>
<dbReference type="Proteomes" id="UP000199406">
    <property type="component" value="Unassembled WGS sequence"/>
</dbReference>
<sequence>MTELESEAMEAEFDTVAGWTEEAVRALGAETAIPAGCRGSGSEGALRWLADRLALRPDGRVLDSGAGVGGPAAWLATERGVRPVCAEPMAAAVRASRRLFGLRSVVAMGQQLPFADASFDAAVCLGVLCTTSDKAGALRELRRVLTDGARLGLLVFVADGPLTSAAPEGNEFPSEAETRELLAAAGFEVLEVTEADLADSPEEWTRAADAVDAEVERRHGQDPAFVQAQQNSGRVGRLLSDGSLRPWLAVATAVATGRNARDTSPN</sequence>
<keyword evidence="3" id="KW-0830">Ubiquinone</keyword>
<protein>
    <submittedName>
        <fullName evidence="3">Ubiquinone/menaquinone biosynthesis C-methylase UbiE</fullName>
    </submittedName>
</protein>
<dbReference type="GO" id="GO:0008757">
    <property type="term" value="F:S-adenosylmethionine-dependent methyltransferase activity"/>
    <property type="evidence" value="ECO:0007669"/>
    <property type="project" value="InterPro"/>
</dbReference>
<gene>
    <name evidence="3" type="ORF">SAMN05660662_2821</name>
</gene>
<proteinExistence type="predicted"/>
<dbReference type="CDD" id="cd02440">
    <property type="entry name" value="AdoMet_MTases"/>
    <property type="match status" value="1"/>
</dbReference>
<dbReference type="RefSeq" id="WP_255362415.1">
    <property type="nucleotide sequence ID" value="NZ_FNBT01000005.1"/>
</dbReference>
<dbReference type="PANTHER" id="PTHR44068">
    <property type="entry name" value="ZGC:194242"/>
    <property type="match status" value="1"/>
</dbReference>